<reference evidence="2" key="1">
    <citation type="submission" date="2020-05" db="EMBL/GenBank/DDBJ databases">
        <title>Mycena genomes resolve the evolution of fungal bioluminescence.</title>
        <authorList>
            <person name="Tsai I.J."/>
        </authorList>
    </citation>
    <scope>NUCLEOTIDE SEQUENCE</scope>
    <source>
        <strain evidence="2">110903Hualien_Pintung</strain>
    </source>
</reference>
<feature type="compositionally biased region" description="Low complexity" evidence="1">
    <location>
        <begin position="150"/>
        <end position="162"/>
    </location>
</feature>
<evidence type="ECO:0000313" key="3">
    <source>
        <dbReference type="Proteomes" id="UP000613580"/>
    </source>
</evidence>
<dbReference type="AlphaFoldDB" id="A0A8H6SJ73"/>
<gene>
    <name evidence="2" type="ORF">HMN09_00918200</name>
</gene>
<dbReference type="Proteomes" id="UP000613580">
    <property type="component" value="Unassembled WGS sequence"/>
</dbReference>
<feature type="compositionally biased region" description="Polar residues" evidence="1">
    <location>
        <begin position="168"/>
        <end position="181"/>
    </location>
</feature>
<feature type="compositionally biased region" description="Basic and acidic residues" evidence="1">
    <location>
        <begin position="113"/>
        <end position="126"/>
    </location>
</feature>
<organism evidence="2 3">
    <name type="scientific">Mycena chlorophos</name>
    <name type="common">Agaric fungus</name>
    <name type="synonym">Agaricus chlorophos</name>
    <dbReference type="NCBI Taxonomy" id="658473"/>
    <lineage>
        <taxon>Eukaryota</taxon>
        <taxon>Fungi</taxon>
        <taxon>Dikarya</taxon>
        <taxon>Basidiomycota</taxon>
        <taxon>Agaricomycotina</taxon>
        <taxon>Agaricomycetes</taxon>
        <taxon>Agaricomycetidae</taxon>
        <taxon>Agaricales</taxon>
        <taxon>Marasmiineae</taxon>
        <taxon>Mycenaceae</taxon>
        <taxon>Mycena</taxon>
    </lineage>
</organism>
<protein>
    <submittedName>
        <fullName evidence="2">Uncharacterized protein</fullName>
    </submittedName>
</protein>
<feature type="region of interest" description="Disordered" evidence="1">
    <location>
        <begin position="113"/>
        <end position="187"/>
    </location>
</feature>
<keyword evidence="3" id="KW-1185">Reference proteome</keyword>
<evidence type="ECO:0000256" key="1">
    <source>
        <dbReference type="SAM" id="MobiDB-lite"/>
    </source>
</evidence>
<evidence type="ECO:0000313" key="2">
    <source>
        <dbReference type="EMBL" id="KAF7300349.1"/>
    </source>
</evidence>
<dbReference type="OrthoDB" id="3060478at2759"/>
<sequence>MAPGRTATESASLLVSVMKENAELKSILDTKERDVKEAEQALVMLVKENQDLAKAAEKAAETREEDSNRVLYLSERLEEADDEIGRLRAELSRRWDEMRRMEKDIEVLERENASLNRQRDEQDRTHRTWHPRNAAPSTQSERSYLDRSSRSASSSSSIPSSYRRPETIQASAPPSQRQGTSPVKIRRSWIKKPVSERTLLSQYMLRLPCPSTARQGFVPETALHSTYGAEKFLDSFPRRHNALYMHPGRLLWVDPLKHGHALVYAPMYEYHNGSWRPHTQLLNYASAASDVELIVPYHNMMHYAGTYRVLKLRGLEGYQPGDIPGDVDISRTSLYRAMNLRLGVPEDEAKIAQNSAAWPDGKPRVECFGLQHIGFDDELLKSLREQGAGAWRPNWLPRPTLEDRMGPQMSKRKWDNVVKEESDPDHDVGWVKKKREWP</sequence>
<proteinExistence type="predicted"/>
<comment type="caution">
    <text evidence="2">The sequence shown here is derived from an EMBL/GenBank/DDBJ whole genome shotgun (WGS) entry which is preliminary data.</text>
</comment>
<accession>A0A8H6SJ73</accession>
<feature type="compositionally biased region" description="Basic and acidic residues" evidence="1">
    <location>
        <begin position="412"/>
        <end position="438"/>
    </location>
</feature>
<dbReference type="EMBL" id="JACAZE010000013">
    <property type="protein sequence ID" value="KAF7300349.1"/>
    <property type="molecule type" value="Genomic_DNA"/>
</dbReference>
<feature type="region of interest" description="Disordered" evidence="1">
    <location>
        <begin position="399"/>
        <end position="438"/>
    </location>
</feature>
<name>A0A8H6SJ73_MYCCL</name>